<feature type="chain" id="PRO_5032882911" evidence="2">
    <location>
        <begin position="24"/>
        <end position="400"/>
    </location>
</feature>
<feature type="compositionally biased region" description="Low complexity" evidence="1">
    <location>
        <begin position="42"/>
        <end position="56"/>
    </location>
</feature>
<dbReference type="Pfam" id="PF13379">
    <property type="entry name" value="NMT1_2"/>
    <property type="match status" value="1"/>
</dbReference>
<dbReference type="SUPFAM" id="SSF53850">
    <property type="entry name" value="Periplasmic binding protein-like II"/>
    <property type="match status" value="1"/>
</dbReference>
<protein>
    <submittedName>
        <fullName evidence="3">NLPA lipoprotein</fullName>
    </submittedName>
</protein>
<feature type="region of interest" description="Disordered" evidence="1">
    <location>
        <begin position="28"/>
        <end position="79"/>
    </location>
</feature>
<organism evidence="3">
    <name type="scientific">uncultured bacterium contig00045</name>
    <dbReference type="NCBI Taxonomy" id="1181531"/>
    <lineage>
        <taxon>Bacteria</taxon>
        <taxon>environmental samples</taxon>
    </lineage>
</organism>
<evidence type="ECO:0000256" key="1">
    <source>
        <dbReference type="SAM" id="MobiDB-lite"/>
    </source>
</evidence>
<dbReference type="AlphaFoldDB" id="A0A806KDI1"/>
<dbReference type="EMBL" id="JQ844204">
    <property type="protein sequence ID" value="AGS52657.1"/>
    <property type="molecule type" value="Genomic_DNA"/>
</dbReference>
<keyword evidence="2" id="KW-0732">Signal</keyword>
<dbReference type="PANTHER" id="PTHR30024">
    <property type="entry name" value="ALIPHATIC SULFONATES-BINDING PROTEIN-RELATED"/>
    <property type="match status" value="1"/>
</dbReference>
<name>A0A806KDI1_9BACT</name>
<keyword evidence="3" id="KW-0449">Lipoprotein</keyword>
<proteinExistence type="predicted"/>
<dbReference type="PROSITE" id="PS51257">
    <property type="entry name" value="PROKAR_LIPOPROTEIN"/>
    <property type="match status" value="1"/>
</dbReference>
<dbReference type="Gene3D" id="3.40.190.10">
    <property type="entry name" value="Periplasmic binding protein-like II"/>
    <property type="match status" value="2"/>
</dbReference>
<sequence length="400" mass="42908">MKTKFSTVVAIVLAAAFLMLAFAGCSDNSGNGDTQPPPSNPDTPSSPSSPGPATDSQTPSDSGPETLGPPPTPEQSTFKLGHLNSTAHLLGFVAAEKGFFAEEGLDAELLLFASAGEMVNALEAGQLDAAFIGSVPTITFQSQGREVSIFGGAMTNGHGYVAKPEVVEGLSSWDITVLKGKNVASVKNSVQDLELQQLLTEANLSYGDPADGTFDVNVIYFDSQRDAFNALANEGIDAASAYSPYTSIAKNLGYEVIYYCNEHPLFENQPCCRQVALTEALETKPNTYQAFERAIIKAYKYSQEDKSGTVAAVKVYIDIDPADIEFEVYGGHALSHPDPDKKATTQMKTGVVSFGYTNDYDIEPHYNVSIYDAALTRLLAESPDDAIYQSLRTHFDANDK</sequence>
<reference evidence="3" key="1">
    <citation type="submission" date="2012-03" db="EMBL/GenBank/DDBJ databases">
        <title>Functional metagenomics reveals considerable lignocellulase gene clusters in the gut microbiome of a wood-feeding higher termite.</title>
        <authorList>
            <person name="Liu N."/>
        </authorList>
    </citation>
    <scope>NUCLEOTIDE SEQUENCE</scope>
</reference>
<accession>A0A806KDI1</accession>
<evidence type="ECO:0000256" key="2">
    <source>
        <dbReference type="SAM" id="SignalP"/>
    </source>
</evidence>
<evidence type="ECO:0000313" key="3">
    <source>
        <dbReference type="EMBL" id="AGS52657.1"/>
    </source>
</evidence>
<feature type="signal peptide" evidence="2">
    <location>
        <begin position="1"/>
        <end position="23"/>
    </location>
</feature>